<dbReference type="Pfam" id="PF01545">
    <property type="entry name" value="Cation_efflux"/>
    <property type="match status" value="1"/>
</dbReference>
<name>A0A9D2QFJ4_9CORY</name>
<evidence type="ECO:0000256" key="9">
    <source>
        <dbReference type="SAM" id="Phobius"/>
    </source>
</evidence>
<feature type="domain" description="Cation efflux protein transmembrane" evidence="10">
    <location>
        <begin position="30"/>
        <end position="222"/>
    </location>
</feature>
<feature type="transmembrane region" description="Helical" evidence="9">
    <location>
        <begin position="164"/>
        <end position="186"/>
    </location>
</feature>
<dbReference type="GO" id="GO:0005385">
    <property type="term" value="F:zinc ion transmembrane transporter activity"/>
    <property type="evidence" value="ECO:0007669"/>
    <property type="project" value="TreeGrafter"/>
</dbReference>
<dbReference type="PANTHER" id="PTHR11562">
    <property type="entry name" value="CATION EFFLUX PROTEIN/ ZINC TRANSPORTER"/>
    <property type="match status" value="1"/>
</dbReference>
<protein>
    <submittedName>
        <fullName evidence="12">Cation diffusion facilitator family transporter</fullName>
    </submittedName>
</protein>
<keyword evidence="5 9" id="KW-1133">Transmembrane helix</keyword>
<dbReference type="Gene3D" id="1.20.1510.10">
    <property type="entry name" value="Cation efflux protein transmembrane domain"/>
    <property type="match status" value="1"/>
</dbReference>
<dbReference type="PANTHER" id="PTHR11562:SF17">
    <property type="entry name" value="RE54080P-RELATED"/>
    <property type="match status" value="1"/>
</dbReference>
<keyword evidence="4 9" id="KW-0812">Transmembrane</keyword>
<feature type="transmembrane region" description="Helical" evidence="9">
    <location>
        <begin position="29"/>
        <end position="55"/>
    </location>
</feature>
<evidence type="ECO:0000256" key="7">
    <source>
        <dbReference type="ARBA" id="ARBA00023136"/>
    </source>
</evidence>
<feature type="region of interest" description="Disordered" evidence="8">
    <location>
        <begin position="299"/>
        <end position="323"/>
    </location>
</feature>
<dbReference type="InterPro" id="IPR027469">
    <property type="entry name" value="Cation_efflux_TMD_sf"/>
</dbReference>
<evidence type="ECO:0000256" key="1">
    <source>
        <dbReference type="ARBA" id="ARBA00004141"/>
    </source>
</evidence>
<comment type="caution">
    <text evidence="12">The sequence shown here is derived from an EMBL/GenBank/DDBJ whole genome shotgun (WGS) entry which is preliminary data.</text>
</comment>
<dbReference type="Proteomes" id="UP000823858">
    <property type="component" value="Unassembled WGS sequence"/>
</dbReference>
<feature type="compositionally biased region" description="Basic and acidic residues" evidence="8">
    <location>
        <begin position="299"/>
        <end position="308"/>
    </location>
</feature>
<organism evidence="12 13">
    <name type="scientific">Candidatus Corynebacterium faecigallinarum</name>
    <dbReference type="NCBI Taxonomy" id="2838528"/>
    <lineage>
        <taxon>Bacteria</taxon>
        <taxon>Bacillati</taxon>
        <taxon>Actinomycetota</taxon>
        <taxon>Actinomycetes</taxon>
        <taxon>Mycobacteriales</taxon>
        <taxon>Corynebacteriaceae</taxon>
        <taxon>Corynebacterium</taxon>
    </lineage>
</organism>
<evidence type="ECO:0000259" key="11">
    <source>
        <dbReference type="Pfam" id="PF16916"/>
    </source>
</evidence>
<reference evidence="12" key="2">
    <citation type="submission" date="2021-04" db="EMBL/GenBank/DDBJ databases">
        <authorList>
            <person name="Gilroy R."/>
        </authorList>
    </citation>
    <scope>NUCLEOTIDE SEQUENCE</scope>
    <source>
        <strain evidence="12">ChiHjej13B12-4958</strain>
    </source>
</reference>
<dbReference type="AlphaFoldDB" id="A0A9D2QFJ4"/>
<dbReference type="InterPro" id="IPR002524">
    <property type="entry name" value="Cation_efflux"/>
</dbReference>
<evidence type="ECO:0000256" key="8">
    <source>
        <dbReference type="SAM" id="MobiDB-lite"/>
    </source>
</evidence>
<comment type="similarity">
    <text evidence="2">Belongs to the cation diffusion facilitator (CDF) transporter (TC 2.A.4) family. SLC30A subfamily.</text>
</comment>
<evidence type="ECO:0000256" key="5">
    <source>
        <dbReference type="ARBA" id="ARBA00022989"/>
    </source>
</evidence>
<evidence type="ECO:0000256" key="3">
    <source>
        <dbReference type="ARBA" id="ARBA00022448"/>
    </source>
</evidence>
<feature type="transmembrane region" description="Helical" evidence="9">
    <location>
        <begin position="97"/>
        <end position="119"/>
    </location>
</feature>
<dbReference type="NCBIfam" id="TIGR01297">
    <property type="entry name" value="CDF"/>
    <property type="match status" value="1"/>
</dbReference>
<sequence>MTQGHSHDHGHGHSHEHSHSHAQGVRGKALWFVIALTLTIFLAQVIGGILSGSLALLADAGHMLSDAGGLIVAALAMLIGSRPATTRSTYGFRRAEVMAALVNAGAVAVIGVWIAVAAFRRLGEGPEDIHTGLMLTVAVVGLIANVISAVILRRSAGESLNMRGAYLHVLVDLLGSVAVIVAAVIIQFTDWLWVDAVASLIIAAMILPRAWGLMREAGSVLMEQVPGGVDALGVQDAILDTRGVEAVHDLHLWSVDGESTMATVHVVTSDREARVLDEVQQVFADAGITHSTVQLEAPEHHGHEHLDCDSPLGGEVREAGEEH</sequence>
<comment type="subcellular location">
    <subcellularLocation>
        <location evidence="1">Membrane</location>
        <topology evidence="1">Multi-pass membrane protein</topology>
    </subcellularLocation>
</comment>
<dbReference type="SUPFAM" id="SSF161111">
    <property type="entry name" value="Cation efflux protein transmembrane domain-like"/>
    <property type="match status" value="1"/>
</dbReference>
<feature type="domain" description="Cation efflux protein cytoplasmic" evidence="11">
    <location>
        <begin position="234"/>
        <end position="296"/>
    </location>
</feature>
<dbReference type="InterPro" id="IPR027470">
    <property type="entry name" value="Cation_efflux_CTD"/>
</dbReference>
<feature type="transmembrane region" description="Helical" evidence="9">
    <location>
        <begin position="131"/>
        <end position="152"/>
    </location>
</feature>
<feature type="region of interest" description="Disordered" evidence="8">
    <location>
        <begin position="1"/>
        <end position="20"/>
    </location>
</feature>
<evidence type="ECO:0000259" key="10">
    <source>
        <dbReference type="Pfam" id="PF01545"/>
    </source>
</evidence>
<feature type="compositionally biased region" description="Basic and acidic residues" evidence="8">
    <location>
        <begin position="1"/>
        <end position="19"/>
    </location>
</feature>
<evidence type="ECO:0000313" key="12">
    <source>
        <dbReference type="EMBL" id="HJC85178.1"/>
    </source>
</evidence>
<gene>
    <name evidence="12" type="ORF">H9751_06500</name>
</gene>
<dbReference type="Pfam" id="PF16916">
    <property type="entry name" value="ZT_dimer"/>
    <property type="match status" value="1"/>
</dbReference>
<evidence type="ECO:0000313" key="13">
    <source>
        <dbReference type="Proteomes" id="UP000823858"/>
    </source>
</evidence>
<evidence type="ECO:0000256" key="4">
    <source>
        <dbReference type="ARBA" id="ARBA00022692"/>
    </source>
</evidence>
<feature type="transmembrane region" description="Helical" evidence="9">
    <location>
        <begin position="67"/>
        <end position="85"/>
    </location>
</feature>
<accession>A0A9D2QFJ4</accession>
<proteinExistence type="inferred from homology"/>
<evidence type="ECO:0000256" key="6">
    <source>
        <dbReference type="ARBA" id="ARBA00023065"/>
    </source>
</evidence>
<reference evidence="12" key="1">
    <citation type="journal article" date="2021" name="PeerJ">
        <title>Extensive microbial diversity within the chicken gut microbiome revealed by metagenomics and culture.</title>
        <authorList>
            <person name="Gilroy R."/>
            <person name="Ravi A."/>
            <person name="Getino M."/>
            <person name="Pursley I."/>
            <person name="Horton D.L."/>
            <person name="Alikhan N.F."/>
            <person name="Baker D."/>
            <person name="Gharbi K."/>
            <person name="Hall N."/>
            <person name="Watson M."/>
            <person name="Adriaenssens E.M."/>
            <person name="Foster-Nyarko E."/>
            <person name="Jarju S."/>
            <person name="Secka A."/>
            <person name="Antonio M."/>
            <person name="Oren A."/>
            <person name="Chaudhuri R.R."/>
            <person name="La Ragione R."/>
            <person name="Hildebrand F."/>
            <person name="Pallen M.J."/>
        </authorList>
    </citation>
    <scope>NUCLEOTIDE SEQUENCE</scope>
    <source>
        <strain evidence="12">ChiHjej13B12-4958</strain>
    </source>
</reference>
<dbReference type="EMBL" id="DWVP01000014">
    <property type="protein sequence ID" value="HJC85178.1"/>
    <property type="molecule type" value="Genomic_DNA"/>
</dbReference>
<dbReference type="InterPro" id="IPR058533">
    <property type="entry name" value="Cation_efflux_TM"/>
</dbReference>
<keyword evidence="6" id="KW-0406">Ion transport</keyword>
<dbReference type="GO" id="GO:0005886">
    <property type="term" value="C:plasma membrane"/>
    <property type="evidence" value="ECO:0007669"/>
    <property type="project" value="TreeGrafter"/>
</dbReference>
<keyword evidence="3" id="KW-0813">Transport</keyword>
<evidence type="ECO:0000256" key="2">
    <source>
        <dbReference type="ARBA" id="ARBA00008873"/>
    </source>
</evidence>
<dbReference type="InterPro" id="IPR050681">
    <property type="entry name" value="CDF/SLC30A"/>
</dbReference>
<keyword evidence="7 9" id="KW-0472">Membrane</keyword>
<feature type="transmembrane region" description="Helical" evidence="9">
    <location>
        <begin position="192"/>
        <end position="212"/>
    </location>
</feature>